<accession>A0ABT2ANI8</accession>
<evidence type="ECO:0000313" key="2">
    <source>
        <dbReference type="Proteomes" id="UP001206572"/>
    </source>
</evidence>
<organism evidence="1 2">
    <name type="scientific">Massilia agri</name>
    <dbReference type="NCBI Taxonomy" id="1886785"/>
    <lineage>
        <taxon>Bacteria</taxon>
        <taxon>Pseudomonadati</taxon>
        <taxon>Pseudomonadota</taxon>
        <taxon>Betaproteobacteria</taxon>
        <taxon>Burkholderiales</taxon>
        <taxon>Oxalobacteraceae</taxon>
        <taxon>Telluria group</taxon>
        <taxon>Massilia</taxon>
    </lineage>
</organism>
<comment type="caution">
    <text evidence="1">The sequence shown here is derived from an EMBL/GenBank/DDBJ whole genome shotgun (WGS) entry which is preliminary data.</text>
</comment>
<dbReference type="RefSeq" id="WP_258828819.1">
    <property type="nucleotide sequence ID" value="NZ_JANUHA010000011.1"/>
</dbReference>
<dbReference type="EMBL" id="JANUHA010000011">
    <property type="protein sequence ID" value="MCS0597797.1"/>
    <property type="molecule type" value="Genomic_DNA"/>
</dbReference>
<gene>
    <name evidence="1" type="ORF">NX780_15725</name>
</gene>
<reference evidence="1 2" key="1">
    <citation type="submission" date="2022-08" db="EMBL/GenBank/DDBJ databases">
        <title>Reclassification of Massilia species as members of the genera Telluria, Duganella, Pseudoduganella, Mokoshia gen. nov. and Zemynaea gen. nov. using orthogonal and non-orthogonal genome-based approaches.</title>
        <authorList>
            <person name="Bowman J.P."/>
        </authorList>
    </citation>
    <scope>NUCLEOTIDE SEQUENCE [LARGE SCALE GENOMIC DNA]</scope>
    <source>
        <strain evidence="1 2">JCM 31661</strain>
    </source>
</reference>
<name>A0ABT2ANI8_9BURK</name>
<protein>
    <submittedName>
        <fullName evidence="1">Uncharacterized protein</fullName>
    </submittedName>
</protein>
<evidence type="ECO:0000313" key="1">
    <source>
        <dbReference type="EMBL" id="MCS0597797.1"/>
    </source>
</evidence>
<sequence>MEEQEFRADAENFVNWLARYLDTSRAESAANNEVLHQWTARSDRAAPQAGAIWSCKSLFDAYQNYYWKTRNPLTKGFIFSYTESAECLAQLGEKLRETIENGDAKQCLQVCEDILRWGGVQNRPVASLIRSLGDGLPRYLKAVEAMLNEGPQTNFVVIDGKRHALEVDSGTTKIYSLLSTDWAIYDGRVGAALGWLVRRWAEEMALAEVPERLRFAWGYEPRRNPNVEKKRTFPMFGAGVDRFQQNLRLNCLLRMILEANASSQFMRTAHPLRALEAALFMIGYSVREHRDRYGEAAALDVLELEADPVDNCSFAAKISARLRERSRAAIPKQNGGQFNAEWSEEGVIVDCLGPNSLLPWRVFDEVERLLDENVGNARRGNAMGGTLGDALLPFDSVEGRIAEKIYGRKQGDAVFRRISPIANILVWAGVCEHETKMLCKAGKGQ</sequence>
<dbReference type="Proteomes" id="UP001206572">
    <property type="component" value="Unassembled WGS sequence"/>
</dbReference>
<keyword evidence="2" id="KW-1185">Reference proteome</keyword>
<proteinExistence type="predicted"/>